<reference evidence="8 10" key="1">
    <citation type="journal article" date="2017" name="Nat. Microbiol.">
        <title>Natural product diversity associated with the nematode symbionts Photorhabdus and Xenorhabdus.</title>
        <authorList>
            <person name="Tobias N.J."/>
            <person name="Wolff H."/>
            <person name="Djahanschiri B."/>
            <person name="Grundmann F."/>
            <person name="Kronenwerth M."/>
            <person name="Shi Y.M."/>
            <person name="Simonyi S."/>
            <person name="Grun P."/>
            <person name="Shapiro-Ilan D."/>
            <person name="Pidot S.J."/>
            <person name="Stinear T.P."/>
            <person name="Ebersberger I."/>
            <person name="Bode H.B."/>
        </authorList>
    </citation>
    <scope>NUCLEOTIDE SEQUENCE [LARGE SCALE GENOMIC DNA]</scope>
    <source>
        <strain evidence="8 10">DSM 16342</strain>
    </source>
</reference>
<protein>
    <submittedName>
        <fullName evidence="9">LPS O-antigen length regulator</fullName>
    </submittedName>
    <submittedName>
        <fullName evidence="8">O-antigen chain length determinant</fullName>
    </submittedName>
</protein>
<dbReference type="PANTHER" id="PTHR32309">
    <property type="entry name" value="TYROSINE-PROTEIN KINASE"/>
    <property type="match status" value="1"/>
</dbReference>
<dbReference type="Proteomes" id="UP000665047">
    <property type="component" value="Chromosome"/>
</dbReference>
<name>A0A2D0J0U0_XENBU</name>
<dbReference type="Pfam" id="PF02706">
    <property type="entry name" value="Wzz"/>
    <property type="match status" value="1"/>
</dbReference>
<evidence type="ECO:0000259" key="7">
    <source>
        <dbReference type="Pfam" id="PF02706"/>
    </source>
</evidence>
<feature type="transmembrane region" description="Helical" evidence="6">
    <location>
        <begin position="338"/>
        <end position="358"/>
    </location>
</feature>
<feature type="transmembrane region" description="Helical" evidence="6">
    <location>
        <begin position="42"/>
        <end position="62"/>
    </location>
</feature>
<keyword evidence="5 6" id="KW-0472">Membrane</keyword>
<reference evidence="9 11" key="2">
    <citation type="submission" date="2021-03" db="EMBL/GenBank/DDBJ databases">
        <title>Complete Genome Sequence Data of Xenorhabdus budapestensis strain C72, a Candidate Biological Control Agent, from China.</title>
        <authorList>
            <person name="LI B."/>
            <person name="WANG S."/>
            <person name="QIU D."/>
        </authorList>
    </citation>
    <scope>NUCLEOTIDE SEQUENCE [LARGE SCALE GENOMIC DNA]</scope>
    <source>
        <strain evidence="9 11">C-7-2</strain>
    </source>
</reference>
<feature type="domain" description="Polysaccharide chain length determinant N-terminal" evidence="7">
    <location>
        <begin position="26"/>
        <end position="123"/>
    </location>
</feature>
<keyword evidence="3 6" id="KW-0812">Transmembrane</keyword>
<dbReference type="EMBL" id="NIBS01000008">
    <property type="protein sequence ID" value="PHM27867.1"/>
    <property type="molecule type" value="Genomic_DNA"/>
</dbReference>
<evidence type="ECO:0000313" key="11">
    <source>
        <dbReference type="Proteomes" id="UP000665047"/>
    </source>
</evidence>
<dbReference type="OrthoDB" id="6565796at2"/>
<dbReference type="EMBL" id="CP072455">
    <property type="protein sequence ID" value="QTL39297.1"/>
    <property type="molecule type" value="Genomic_DNA"/>
</dbReference>
<evidence type="ECO:0000313" key="10">
    <source>
        <dbReference type="Proteomes" id="UP000225833"/>
    </source>
</evidence>
<dbReference type="AlphaFoldDB" id="A0A2D0J0U0"/>
<evidence type="ECO:0000256" key="5">
    <source>
        <dbReference type="ARBA" id="ARBA00023136"/>
    </source>
</evidence>
<keyword evidence="2" id="KW-1003">Cell membrane</keyword>
<dbReference type="Gene3D" id="3.30.1890.10">
    <property type="entry name" value="FepE-like"/>
    <property type="match status" value="1"/>
</dbReference>
<evidence type="ECO:0000256" key="2">
    <source>
        <dbReference type="ARBA" id="ARBA00022475"/>
    </source>
</evidence>
<dbReference type="InterPro" id="IPR003856">
    <property type="entry name" value="LPS_length_determ_N"/>
</dbReference>
<dbReference type="Proteomes" id="UP000225833">
    <property type="component" value="Unassembled WGS sequence"/>
</dbReference>
<evidence type="ECO:0000313" key="8">
    <source>
        <dbReference type="EMBL" id="PHM27867.1"/>
    </source>
</evidence>
<dbReference type="PANTHER" id="PTHR32309:SF13">
    <property type="entry name" value="FERRIC ENTEROBACTIN TRANSPORT PROTEIN FEPE"/>
    <property type="match status" value="1"/>
</dbReference>
<dbReference type="GO" id="GO:0004713">
    <property type="term" value="F:protein tyrosine kinase activity"/>
    <property type="evidence" value="ECO:0007669"/>
    <property type="project" value="TreeGrafter"/>
</dbReference>
<dbReference type="GO" id="GO:0005886">
    <property type="term" value="C:plasma membrane"/>
    <property type="evidence" value="ECO:0007669"/>
    <property type="project" value="UniProtKB-SubCell"/>
</dbReference>
<sequence>MSKKPVKHADFYEEHADYYHSRQQEDEIDLFELFSVIFQSKYLIIAVSFVFAVIGFGIASFLPQKWTSTAAMVQPGLEEFQPLKNVLTELHVLNLEPKLTEESLYKRFVENYNSRVLREEYLVDTDYFRALLASKDEITAQSKRGLIEQIVNKNISSSVPKKDKDDESYETTLSFSAGTAEDSYKLLSGYIKFVSSVVRDQVKDELDDMVHQKLVYSKKLYEIDLARITNMRATDIERLKYAISIANSAGVKKPVSNGGSIIKDDPDYSIALGSDALQRKLQITEGITDSTMIDADLRNRLLYIKNLGTVNIDKLDFQPFRYMQEPYEPTTKDSPKRLLILVGAGFIGFILSIMFVLMRHMVRSRQKQQTA</sequence>
<evidence type="ECO:0000256" key="4">
    <source>
        <dbReference type="ARBA" id="ARBA00022989"/>
    </source>
</evidence>
<evidence type="ECO:0000256" key="3">
    <source>
        <dbReference type="ARBA" id="ARBA00022692"/>
    </source>
</evidence>
<accession>A0A2D0J0U0</accession>
<keyword evidence="11" id="KW-1185">Reference proteome</keyword>
<dbReference type="InterPro" id="IPR050445">
    <property type="entry name" value="Bact_polysacc_biosynth/exp"/>
</dbReference>
<keyword evidence="4 6" id="KW-1133">Transmembrane helix</keyword>
<comment type="subcellular location">
    <subcellularLocation>
        <location evidence="1">Cell membrane</location>
        <topology evidence="1">Multi-pass membrane protein</topology>
    </subcellularLocation>
</comment>
<organism evidence="8 10">
    <name type="scientific">Xenorhabdus budapestensis</name>
    <dbReference type="NCBI Taxonomy" id="290110"/>
    <lineage>
        <taxon>Bacteria</taxon>
        <taxon>Pseudomonadati</taxon>
        <taxon>Pseudomonadota</taxon>
        <taxon>Gammaproteobacteria</taxon>
        <taxon>Enterobacterales</taxon>
        <taxon>Morganellaceae</taxon>
        <taxon>Xenorhabdus</taxon>
    </lineage>
</organism>
<gene>
    <name evidence="9" type="primary">fepE</name>
    <name evidence="9" type="ORF">HGO23_15970</name>
    <name evidence="8" type="ORF">Xbud_01888</name>
</gene>
<dbReference type="RefSeq" id="WP_099135799.1">
    <property type="nucleotide sequence ID" value="NZ_CAWNNJ010000152.1"/>
</dbReference>
<evidence type="ECO:0000256" key="1">
    <source>
        <dbReference type="ARBA" id="ARBA00004651"/>
    </source>
</evidence>
<proteinExistence type="predicted"/>
<dbReference type="NCBIfam" id="NF007699">
    <property type="entry name" value="PRK10381.1"/>
    <property type="match status" value="1"/>
</dbReference>
<evidence type="ECO:0000256" key="6">
    <source>
        <dbReference type="SAM" id="Phobius"/>
    </source>
</evidence>
<dbReference type="SUPFAM" id="SSF160355">
    <property type="entry name" value="Bacterial polysaccharide co-polymerase-like"/>
    <property type="match status" value="1"/>
</dbReference>
<evidence type="ECO:0000313" key="9">
    <source>
        <dbReference type="EMBL" id="QTL39297.1"/>
    </source>
</evidence>